<dbReference type="InterPro" id="IPR007345">
    <property type="entry name" value="Polysacch_pyruvyl_Trfase"/>
</dbReference>
<dbReference type="GO" id="GO:0016740">
    <property type="term" value="F:transferase activity"/>
    <property type="evidence" value="ECO:0007669"/>
    <property type="project" value="UniProtKB-KW"/>
</dbReference>
<dbReference type="PANTHER" id="PTHR36836">
    <property type="entry name" value="COLANIC ACID BIOSYNTHESIS PROTEIN WCAK"/>
    <property type="match status" value="1"/>
</dbReference>
<dbReference type="SUPFAM" id="SSF53756">
    <property type="entry name" value="UDP-Glycosyltransferase/glycogen phosphorylase"/>
    <property type="match status" value="1"/>
</dbReference>
<protein>
    <submittedName>
        <fullName evidence="2">Polysaccharide pyruvyl transferase family protein</fullName>
    </submittedName>
</protein>
<dbReference type="Proteomes" id="UP001325479">
    <property type="component" value="Chromosome"/>
</dbReference>
<dbReference type="EMBL" id="CP139965">
    <property type="protein sequence ID" value="WQD79523.1"/>
    <property type="molecule type" value="Genomic_DNA"/>
</dbReference>
<name>A0ABZ0WQ64_9BURK</name>
<organism evidence="2 3">
    <name type="scientific">Paraburkholderia kururiensis</name>
    <dbReference type="NCBI Taxonomy" id="984307"/>
    <lineage>
        <taxon>Bacteria</taxon>
        <taxon>Pseudomonadati</taxon>
        <taxon>Pseudomonadota</taxon>
        <taxon>Betaproteobacteria</taxon>
        <taxon>Burkholderiales</taxon>
        <taxon>Burkholderiaceae</taxon>
        <taxon>Paraburkholderia</taxon>
    </lineage>
</organism>
<feature type="domain" description="Polysaccharide pyruvyl transferase" evidence="1">
    <location>
        <begin position="313"/>
        <end position="406"/>
    </location>
</feature>
<accession>A0ABZ0WQ64</accession>
<keyword evidence="3" id="KW-1185">Reference proteome</keyword>
<evidence type="ECO:0000313" key="3">
    <source>
        <dbReference type="Proteomes" id="UP001325479"/>
    </source>
</evidence>
<dbReference type="Gene3D" id="3.40.50.2000">
    <property type="entry name" value="Glycogen Phosphorylase B"/>
    <property type="match status" value="1"/>
</dbReference>
<reference evidence="2 3" key="1">
    <citation type="submission" date="2023-12" db="EMBL/GenBank/DDBJ databases">
        <title>Genome sequencing and assembly of bacterial species from a model synthetic community.</title>
        <authorList>
            <person name="Hogle S.L."/>
        </authorList>
    </citation>
    <scope>NUCLEOTIDE SEQUENCE [LARGE SCALE GENOMIC DNA]</scope>
    <source>
        <strain evidence="2 3">HAMBI 2494</strain>
    </source>
</reference>
<evidence type="ECO:0000259" key="1">
    <source>
        <dbReference type="Pfam" id="PF04230"/>
    </source>
</evidence>
<proteinExistence type="predicted"/>
<dbReference type="RefSeq" id="WP_327205045.1">
    <property type="nucleotide sequence ID" value="NZ_CP139965.1"/>
</dbReference>
<dbReference type="PANTHER" id="PTHR36836:SF1">
    <property type="entry name" value="COLANIC ACID BIOSYNTHESIS PROTEIN WCAK"/>
    <property type="match status" value="1"/>
</dbReference>
<sequence>MTATLSSFLADDATRSMAALQRYVNAPDPDAVFLDDMLERIEAARRRPCPPRPRTGRALRVLLLSYAGAGNTGADLRTIQTIRHLQRLFGERGERDEGLRIELFALGDLFDHPVLAATPRMPVQLPYVPDAFAAAIPDYDLVLNVEGSTYTSKFSDSLSGMLIGGVALASAAGAVGPAGAAGVPGAANGDAQVRGVAWGIDSGEMTDALARFARAAATGAHIFCRNDAAREHLASLDIASLPGADCAWSWTPVRTARVAALPANYVALCPNNPFWWPVTADVARAKALDTQRASSPLRYGPFHFHTWDDAREAAYDAYVERFAGLAERFRKQGFPPVLVAMERLDRAACEDIAARVPFDVPIMARGTATLDDVAGTVAHAARVVTTRYHAAVVAIASRVPVFGLSMDARIDRLLTEGGFPGWFARCTDPDGGERALARLCQPQPAIDALRDAYALLARREQMRLGQMGEWLAAAVGRR</sequence>
<gene>
    <name evidence="2" type="ORF">U0042_07485</name>
</gene>
<keyword evidence="2" id="KW-0808">Transferase</keyword>
<dbReference type="Pfam" id="PF04230">
    <property type="entry name" value="PS_pyruv_trans"/>
    <property type="match status" value="1"/>
</dbReference>
<evidence type="ECO:0000313" key="2">
    <source>
        <dbReference type="EMBL" id="WQD79523.1"/>
    </source>
</evidence>